<dbReference type="AlphaFoldDB" id="A0A6L5XY32"/>
<keyword evidence="2" id="KW-1185">Reference proteome</keyword>
<protein>
    <submittedName>
        <fullName evidence="1">Uncharacterized protein</fullName>
    </submittedName>
</protein>
<dbReference type="RefSeq" id="WP_154519107.1">
    <property type="nucleotide sequence ID" value="NZ_VUMT01000009.1"/>
</dbReference>
<evidence type="ECO:0000313" key="1">
    <source>
        <dbReference type="EMBL" id="MSS63695.1"/>
    </source>
</evidence>
<gene>
    <name evidence="1" type="ORF">FYJ58_07365</name>
</gene>
<accession>A0A6L5XY32</accession>
<comment type="caution">
    <text evidence="1">The sequence shown here is derived from an EMBL/GenBank/DDBJ whole genome shotgun (WGS) entry which is preliminary data.</text>
</comment>
<dbReference type="EMBL" id="VUMT01000009">
    <property type="protein sequence ID" value="MSS63695.1"/>
    <property type="molecule type" value="Genomic_DNA"/>
</dbReference>
<dbReference type="Proteomes" id="UP000482209">
    <property type="component" value="Unassembled WGS sequence"/>
</dbReference>
<reference evidence="1 2" key="1">
    <citation type="submission" date="2019-08" db="EMBL/GenBank/DDBJ databases">
        <title>In-depth cultivation of the pig gut microbiome towards novel bacterial diversity and tailored functional studies.</title>
        <authorList>
            <person name="Wylensek D."/>
            <person name="Hitch T.C.A."/>
            <person name="Clavel T."/>
        </authorList>
    </citation>
    <scope>NUCLEOTIDE SEQUENCE [LARGE SCALE GENOMIC DNA]</scope>
    <source>
        <strain evidence="1 2">WCA-693-APC-MOT-I</strain>
    </source>
</reference>
<sequence>MTNLSLDRLKEVTGVFVSESDFQVIELEYLDYLKSNNLADTESNAEQFCEDWKAEQEILDTFTETSDGNIKYYSMEGVDDVKLTTKEFLDNLDMTSYHWENLCRSYWKIFEDIINTGNVDKQLLTNILSEETISHEQIYELQKAMKNRVAELVGQ</sequence>
<organism evidence="1 2">
    <name type="scientific">Velocimicrobium porci</name>
    <dbReference type="NCBI Taxonomy" id="2606634"/>
    <lineage>
        <taxon>Bacteria</taxon>
        <taxon>Bacillati</taxon>
        <taxon>Bacillota</taxon>
        <taxon>Clostridia</taxon>
        <taxon>Lachnospirales</taxon>
        <taxon>Lachnospiraceae</taxon>
        <taxon>Velocimicrobium</taxon>
    </lineage>
</organism>
<name>A0A6L5XY32_9FIRM</name>
<proteinExistence type="predicted"/>
<evidence type="ECO:0000313" key="2">
    <source>
        <dbReference type="Proteomes" id="UP000482209"/>
    </source>
</evidence>